<dbReference type="GO" id="GO:0019380">
    <property type="term" value="P:3-phenylpropionate catabolic process"/>
    <property type="evidence" value="ECO:0007669"/>
    <property type="project" value="TreeGrafter"/>
</dbReference>
<dbReference type="RefSeq" id="WP_082817198.1">
    <property type="nucleotide sequence ID" value="NZ_CP036164.1"/>
</dbReference>
<proteinExistence type="inferred from homology"/>
<dbReference type="PANTHER" id="PTHR41534">
    <property type="entry name" value="BLR3401 PROTEIN"/>
    <property type="match status" value="1"/>
</dbReference>
<dbReference type="InterPro" id="IPR032710">
    <property type="entry name" value="NTF2-like_dom_sf"/>
</dbReference>
<dbReference type="AlphaFoldDB" id="A0A4P6MZD3"/>
<dbReference type="Pfam" id="PF00866">
    <property type="entry name" value="Ring_hydroxyl_B"/>
    <property type="match status" value="1"/>
</dbReference>
<sequence length="196" mass="22578">MTDTSVAVAKGGAESKIHEHLPHGGRIGSADERYHHVVDFLHDEANLLDEYRSVEWLKLLAEDITYRVPVRVSRMRDDPLPQFATNMFHYDENHVTLTMKVLRLATTASPWCENPPSRSRRLITNVRVFEGVEPDEFYAVSSMLMTRNRHSESVPLIISGERRDLLRREGDGYLIAHREFLMDQTTLGYPNLTVIF</sequence>
<gene>
    <name evidence="4" type="ORF">EXU32_13345</name>
</gene>
<evidence type="ECO:0000313" key="4">
    <source>
        <dbReference type="EMBL" id="QBF47143.1"/>
    </source>
</evidence>
<dbReference type="EMBL" id="CP036164">
    <property type="protein sequence ID" value="QBF47143.1"/>
    <property type="molecule type" value="Genomic_DNA"/>
</dbReference>
<dbReference type="KEGG" id="jli:EXU32_13345"/>
<keyword evidence="5" id="KW-1185">Reference proteome</keyword>
<dbReference type="Gene3D" id="3.10.450.50">
    <property type="match status" value="1"/>
</dbReference>
<evidence type="ECO:0000256" key="1">
    <source>
        <dbReference type="ARBA" id="ARBA00009570"/>
    </source>
</evidence>
<name>A0A4P6MZD3_9MICO</name>
<keyword evidence="4" id="KW-0223">Dioxygenase</keyword>
<dbReference type="PANTHER" id="PTHR41534:SF2">
    <property type="entry name" value="3-PHENYLPROPIONATE_CINNAMIC ACID DIOXYGENASE SUBUNIT BETA"/>
    <property type="match status" value="1"/>
</dbReference>
<dbReference type="CDD" id="cd00667">
    <property type="entry name" value="ring_hydroxylating_dioxygenases_beta"/>
    <property type="match status" value="1"/>
</dbReference>
<comment type="similarity">
    <text evidence="1">Belongs to the bacterial ring-hydroxylating dioxygenase beta subunit family.</text>
</comment>
<organism evidence="4 5">
    <name type="scientific">Janibacter limosus</name>
    <dbReference type="NCBI Taxonomy" id="53458"/>
    <lineage>
        <taxon>Bacteria</taxon>
        <taxon>Bacillati</taxon>
        <taxon>Actinomycetota</taxon>
        <taxon>Actinomycetes</taxon>
        <taxon>Micrococcales</taxon>
        <taxon>Intrasporangiaceae</taxon>
        <taxon>Janibacter</taxon>
    </lineage>
</organism>
<reference evidence="4 5" key="1">
    <citation type="submission" date="2019-02" db="EMBL/GenBank/DDBJ databases">
        <title>Genomic data mining of an Antarctic deep-sea actinobacterium, Janibacterlimosus P3-3-X1.</title>
        <authorList>
            <person name="Liao L."/>
            <person name="Chen B."/>
        </authorList>
    </citation>
    <scope>NUCLEOTIDE SEQUENCE [LARGE SCALE GENOMIC DNA]</scope>
    <source>
        <strain evidence="4 5">P3-3-X1</strain>
    </source>
</reference>
<evidence type="ECO:0000313" key="5">
    <source>
        <dbReference type="Proteomes" id="UP000290408"/>
    </source>
</evidence>
<dbReference type="GO" id="GO:0051213">
    <property type="term" value="F:dioxygenase activity"/>
    <property type="evidence" value="ECO:0007669"/>
    <property type="project" value="UniProtKB-KW"/>
</dbReference>
<dbReference type="NCBIfam" id="NF007479">
    <property type="entry name" value="PRK10069.1"/>
    <property type="match status" value="1"/>
</dbReference>
<feature type="region of interest" description="Disordered" evidence="3">
    <location>
        <begin position="1"/>
        <end position="23"/>
    </location>
</feature>
<protein>
    <submittedName>
        <fullName evidence="4">3-phenylpropionate/cinnamic acid dioxygenase subunit beta</fullName>
    </submittedName>
</protein>
<evidence type="ECO:0000256" key="3">
    <source>
        <dbReference type="SAM" id="MobiDB-lite"/>
    </source>
</evidence>
<dbReference type="SUPFAM" id="SSF54427">
    <property type="entry name" value="NTF2-like"/>
    <property type="match status" value="1"/>
</dbReference>
<dbReference type="InterPro" id="IPR000391">
    <property type="entry name" value="Rng_hydr_dOase-bsu"/>
</dbReference>
<accession>A0A4P6MZD3</accession>
<keyword evidence="2" id="KW-0560">Oxidoreductase</keyword>
<feature type="compositionally biased region" description="Basic and acidic residues" evidence="3">
    <location>
        <begin position="13"/>
        <end position="22"/>
    </location>
</feature>
<dbReference type="OrthoDB" id="3212009at2"/>
<dbReference type="Proteomes" id="UP000290408">
    <property type="component" value="Chromosome"/>
</dbReference>
<evidence type="ECO:0000256" key="2">
    <source>
        <dbReference type="ARBA" id="ARBA00023002"/>
    </source>
</evidence>